<reference evidence="2" key="1">
    <citation type="submission" date="2020-09" db="EMBL/GenBank/DDBJ databases">
        <title>Genome seq and assembly of Limnohabitants sp.</title>
        <authorList>
            <person name="Chhetri G."/>
        </authorList>
    </citation>
    <scope>NUCLEOTIDE SEQUENCE</scope>
    <source>
        <strain evidence="2">JUR4</strain>
    </source>
</reference>
<dbReference type="InterPro" id="IPR006047">
    <property type="entry name" value="GH13_cat_dom"/>
</dbReference>
<dbReference type="Pfam" id="PF00128">
    <property type="entry name" value="Alpha-amylase"/>
    <property type="match status" value="1"/>
</dbReference>
<dbReference type="SUPFAM" id="SSF51445">
    <property type="entry name" value="(Trans)glycosidases"/>
    <property type="match status" value="1"/>
</dbReference>
<name>A0A927FK65_9BURK</name>
<evidence type="ECO:0000313" key="3">
    <source>
        <dbReference type="Proteomes" id="UP000647424"/>
    </source>
</evidence>
<dbReference type="PANTHER" id="PTHR47786:SF2">
    <property type="entry name" value="GLYCOSYL HYDROLASE FAMILY 13 CATALYTIC DOMAIN-CONTAINING PROTEIN"/>
    <property type="match status" value="1"/>
</dbReference>
<dbReference type="RefSeq" id="WP_191820436.1">
    <property type="nucleotide sequence ID" value="NZ_JACYFT010000005.1"/>
</dbReference>
<sequence length="404" mass="45785">MSLFPHVDWSRNASIYEVNVRQYTPEGTLTAMAAHLPRLQKMGVSILWFMPIQPIGQLKRKGGLGSYYAIADHTAVNPEFGTMADFRALVQQAHALGMKVILDWVANHTAWDHVWTRQHPEWYLKNEQGEIHSYLYDNGTEIEDWSDVCGLDYKNPSLWPAMTQAMLHWLREADIDGFRCDVAGLVPTPFWEQARAQMEPVKPVFMLAEWADPGLHAKAFDMTYDWSLYEVLKKIATGQADARDLRHYLEQPDKVYPADAYRMTFTANHDTNSWHGHDAAHYGDAFRAMAVLAATLPGMPLVYSGQESGLNKQLQFFEKDAIDWGGFQHADFYAGLLQLKKTHPALRNGAAGGAVEILESGHHGVFRFQRQRDGRRVRVTVNLTGQAQQVEVALAPWAYEIVTT</sequence>
<gene>
    <name evidence="2" type="ORF">IC609_15530</name>
</gene>
<dbReference type="GO" id="GO:0005975">
    <property type="term" value="P:carbohydrate metabolic process"/>
    <property type="evidence" value="ECO:0007669"/>
    <property type="project" value="InterPro"/>
</dbReference>
<dbReference type="GO" id="GO:0016798">
    <property type="term" value="F:hydrolase activity, acting on glycosyl bonds"/>
    <property type="evidence" value="ECO:0007669"/>
    <property type="project" value="UniProtKB-KW"/>
</dbReference>
<dbReference type="Gene3D" id="3.20.20.80">
    <property type="entry name" value="Glycosidases"/>
    <property type="match status" value="1"/>
</dbReference>
<dbReference type="EMBL" id="JACYFT010000005">
    <property type="protein sequence ID" value="MBD8051947.1"/>
    <property type="molecule type" value="Genomic_DNA"/>
</dbReference>
<feature type="domain" description="Glycosyl hydrolase family 13 catalytic" evidence="1">
    <location>
        <begin position="2"/>
        <end position="340"/>
    </location>
</feature>
<dbReference type="AlphaFoldDB" id="A0A927FK65"/>
<evidence type="ECO:0000259" key="1">
    <source>
        <dbReference type="SMART" id="SM00642"/>
    </source>
</evidence>
<dbReference type="InterPro" id="IPR017853">
    <property type="entry name" value="GH"/>
</dbReference>
<dbReference type="CDD" id="cd11313">
    <property type="entry name" value="AmyAc_arch_bac_AmyA"/>
    <property type="match status" value="1"/>
</dbReference>
<accession>A0A927FK65</accession>
<dbReference type="SMART" id="SM00642">
    <property type="entry name" value="Aamy"/>
    <property type="match status" value="1"/>
</dbReference>
<dbReference type="Proteomes" id="UP000647424">
    <property type="component" value="Unassembled WGS sequence"/>
</dbReference>
<dbReference type="PANTHER" id="PTHR47786">
    <property type="entry name" value="ALPHA-1,4-GLUCAN:MALTOSE-1-PHOSPHATE MALTOSYLTRANSFERASE"/>
    <property type="match status" value="1"/>
</dbReference>
<comment type="caution">
    <text evidence="2">The sequence shown here is derived from an EMBL/GenBank/DDBJ whole genome shotgun (WGS) entry which is preliminary data.</text>
</comment>
<evidence type="ECO:0000313" key="2">
    <source>
        <dbReference type="EMBL" id="MBD8051947.1"/>
    </source>
</evidence>
<proteinExistence type="predicted"/>
<protein>
    <submittedName>
        <fullName evidence="2">DUF3459 domain-containing protein</fullName>
    </submittedName>
</protein>
<organism evidence="2 3">
    <name type="scientific">Limnohabitans radicicola</name>
    <dbReference type="NCBI Taxonomy" id="2771427"/>
    <lineage>
        <taxon>Bacteria</taxon>
        <taxon>Pseudomonadati</taxon>
        <taxon>Pseudomonadota</taxon>
        <taxon>Betaproteobacteria</taxon>
        <taxon>Burkholderiales</taxon>
        <taxon>Comamonadaceae</taxon>
        <taxon>Limnohabitans</taxon>
    </lineage>
</organism>
<keyword evidence="3" id="KW-1185">Reference proteome</keyword>